<dbReference type="GO" id="GO:0006269">
    <property type="term" value="P:DNA replication, synthesis of primer"/>
    <property type="evidence" value="ECO:0007669"/>
    <property type="project" value="UniProtKB-UniRule"/>
</dbReference>
<comment type="caution">
    <text evidence="14">The sequence shown here is derived from an EMBL/GenBank/DDBJ whole genome shotgun (WGS) entry which is preliminary data.</text>
</comment>
<sequence>MRASTLTFIRQRFTEYYGRVQITPPSSSGQREFGFIFFDGNYPEDIRMRRHIGFGSPEEMQAYIKNLVPAHAYYSTAYYQTPLAATMGDKKWLGADLIFDLDADHILRGSYQLMLERIKEEAVKLITVLDEELGIDMRTVRLVFSGGRGYHIHVQEIALRSFDAQERRELIDYICGIGVSPARMLSDFEPGRSGWHQRYRSCLTTYLEDLLSLPASEAKASLCSLRGIGDTRGTRFLQNAPALVRQLNSDPRQVNVRDPTTIEILSILATEKDSPLQAKIREAGIQADEPVTTDIRRLIRLPGSLHAKSGFKVTPLAVKELPDFDPLIDAVPFGDRGVGVESPRDYMVQLLGNEWEIHPGVQQVPEAVALFLCCRGMAEISGGGSPAS</sequence>
<keyword evidence="6 11" id="KW-0235">DNA replication</keyword>
<evidence type="ECO:0000256" key="8">
    <source>
        <dbReference type="ARBA" id="ARBA00022842"/>
    </source>
</evidence>
<evidence type="ECO:0000313" key="14">
    <source>
        <dbReference type="EMBL" id="PWR71583.1"/>
    </source>
</evidence>
<keyword evidence="3 11" id="KW-0639">Primosome</keyword>
<evidence type="ECO:0000256" key="4">
    <source>
        <dbReference type="ARBA" id="ARBA00022679"/>
    </source>
</evidence>
<evidence type="ECO:0000256" key="13">
    <source>
        <dbReference type="RuleBase" id="RU004224"/>
    </source>
</evidence>
<keyword evidence="15" id="KW-1185">Reference proteome</keyword>
<dbReference type="HAMAP" id="MF_00700">
    <property type="entry name" value="DNA_primase_sml_arc"/>
    <property type="match status" value="1"/>
</dbReference>
<dbReference type="EC" id="2.7.7.-" evidence="11"/>
<keyword evidence="4 11" id="KW-0808">Transferase</keyword>
<evidence type="ECO:0000256" key="6">
    <source>
        <dbReference type="ARBA" id="ARBA00022705"/>
    </source>
</evidence>
<evidence type="ECO:0000256" key="12">
    <source>
        <dbReference type="RuleBase" id="RU003514"/>
    </source>
</evidence>
<dbReference type="SUPFAM" id="SSF56747">
    <property type="entry name" value="Prim-pol domain"/>
    <property type="match status" value="1"/>
</dbReference>
<dbReference type="Pfam" id="PF01896">
    <property type="entry name" value="DNA_primase_S"/>
    <property type="match status" value="1"/>
</dbReference>
<keyword evidence="9 11" id="KW-0804">Transcription</keyword>
<protein>
    <recommendedName>
        <fullName evidence="11">DNA primase small subunit PriS</fullName>
        <ecNumber evidence="11">2.7.7.-</ecNumber>
    </recommendedName>
</protein>
<feature type="active site" evidence="11">
    <location>
        <position position="288"/>
    </location>
</feature>
<dbReference type="Proteomes" id="UP000245657">
    <property type="component" value="Unassembled WGS sequence"/>
</dbReference>
<accession>A0A2V2N8G9</accession>
<evidence type="ECO:0000256" key="3">
    <source>
        <dbReference type="ARBA" id="ARBA00022515"/>
    </source>
</evidence>
<dbReference type="GO" id="GO:0003899">
    <property type="term" value="F:DNA-directed RNA polymerase activity"/>
    <property type="evidence" value="ECO:0007669"/>
    <property type="project" value="UniProtKB-UniRule"/>
</dbReference>
<evidence type="ECO:0000256" key="11">
    <source>
        <dbReference type="HAMAP-Rule" id="MF_00700"/>
    </source>
</evidence>
<dbReference type="OrthoDB" id="31125at2157"/>
<evidence type="ECO:0000256" key="2">
    <source>
        <dbReference type="ARBA" id="ARBA00022478"/>
    </source>
</evidence>
<comment type="similarity">
    <text evidence="1 11 12">Belongs to the eukaryotic-type primase small subunit family.</text>
</comment>
<dbReference type="CDD" id="cd04860">
    <property type="entry name" value="AE_Prim_S"/>
    <property type="match status" value="1"/>
</dbReference>
<dbReference type="GO" id="GO:0000428">
    <property type="term" value="C:DNA-directed RNA polymerase complex"/>
    <property type="evidence" value="ECO:0007669"/>
    <property type="project" value="UniProtKB-KW"/>
</dbReference>
<evidence type="ECO:0000256" key="1">
    <source>
        <dbReference type="ARBA" id="ARBA00009762"/>
    </source>
</evidence>
<name>A0A2V2N8G9_9EURY</name>
<evidence type="ECO:0000256" key="10">
    <source>
        <dbReference type="ARBA" id="ARBA00023211"/>
    </source>
</evidence>
<keyword evidence="7 11" id="KW-0479">Metal-binding</keyword>
<comment type="function">
    <text evidence="11">Catalytic subunit of DNA primase, an RNA polymerase that catalyzes the synthesis of short RNA molecules used as primers for DNA polymerase during DNA replication. The small subunit contains the primase catalytic core and has DNA synthesis activity on its own. Binding to the large subunit stabilizes and modulates the activity, increasing the rate of DNA synthesis while decreasing the length of the DNA fragments, and conferring RNA synthesis capability. The DNA polymerase activity may enable DNA primase to also catalyze primer extension after primer synthesis. May also play a role in DNA repair.</text>
</comment>
<keyword evidence="5 11" id="KW-0548">Nucleotidyltransferase</keyword>
<evidence type="ECO:0000256" key="9">
    <source>
        <dbReference type="ARBA" id="ARBA00023163"/>
    </source>
</evidence>
<dbReference type="PANTHER" id="PTHR10536">
    <property type="entry name" value="DNA PRIMASE SMALL SUBUNIT"/>
    <property type="match status" value="1"/>
</dbReference>
<organism evidence="14 15">
    <name type="scientific">Methanospirillum lacunae</name>
    <dbReference type="NCBI Taxonomy" id="668570"/>
    <lineage>
        <taxon>Archaea</taxon>
        <taxon>Methanobacteriati</taxon>
        <taxon>Methanobacteriota</taxon>
        <taxon>Stenosarchaea group</taxon>
        <taxon>Methanomicrobia</taxon>
        <taxon>Methanomicrobiales</taxon>
        <taxon>Methanospirillaceae</taxon>
        <taxon>Methanospirillum</taxon>
    </lineage>
</organism>
<keyword evidence="2 11" id="KW-0240">DNA-directed RNA polymerase</keyword>
<dbReference type="InterPro" id="IPR002755">
    <property type="entry name" value="DNA_primase_S"/>
</dbReference>
<feature type="active site" evidence="11">
    <location>
        <position position="100"/>
    </location>
</feature>
<comment type="function">
    <text evidence="13">RNA polymerase that catalyzes the synthesis of short RNA molecules used as primers for DNA polymerase during DNA replication.</text>
</comment>
<dbReference type="InterPro" id="IPR014052">
    <property type="entry name" value="DNA_primase_ssu_euk/arc"/>
</dbReference>
<keyword evidence="8 11" id="KW-0460">Magnesium</keyword>
<dbReference type="AlphaFoldDB" id="A0A2V2N8G9"/>
<feature type="active site" evidence="11">
    <location>
        <position position="102"/>
    </location>
</feature>
<gene>
    <name evidence="11" type="primary">priS</name>
    <name evidence="14" type="ORF">DK846_12065</name>
</gene>
<proteinExistence type="inferred from homology"/>
<keyword evidence="10 11" id="KW-0464">Manganese</keyword>
<evidence type="ECO:0000256" key="7">
    <source>
        <dbReference type="ARBA" id="ARBA00022723"/>
    </source>
</evidence>
<evidence type="ECO:0000313" key="15">
    <source>
        <dbReference type="Proteomes" id="UP000245657"/>
    </source>
</evidence>
<dbReference type="GeneID" id="97550260"/>
<dbReference type="Gene3D" id="3.90.920.10">
    <property type="entry name" value="DNA primase, PRIM domain"/>
    <property type="match status" value="1"/>
</dbReference>
<reference evidence="14 15" key="1">
    <citation type="submission" date="2018-05" db="EMBL/GenBank/DDBJ databases">
        <title>Draft genome of Methanospirillum lacunae Ki8-1.</title>
        <authorList>
            <person name="Dueholm M.S."/>
            <person name="Nielsen P.H."/>
            <person name="Bakmann L.F."/>
            <person name="Otzen D.E."/>
        </authorList>
    </citation>
    <scope>NUCLEOTIDE SEQUENCE [LARGE SCALE GENOMIC DNA]</scope>
    <source>
        <strain evidence="14 15">Ki8-1</strain>
    </source>
</reference>
<dbReference type="InterPro" id="IPR023639">
    <property type="entry name" value="DNA_primase_ssu_PriS"/>
</dbReference>
<comment type="cofactor">
    <cofactor evidence="11">
        <name>Mg(2+)</name>
        <dbReference type="ChEBI" id="CHEBI:18420"/>
    </cofactor>
    <cofactor evidence="11">
        <name>Mn(2+)</name>
        <dbReference type="ChEBI" id="CHEBI:29035"/>
    </cofactor>
</comment>
<dbReference type="EMBL" id="QGMY01000008">
    <property type="protein sequence ID" value="PWR71583.1"/>
    <property type="molecule type" value="Genomic_DNA"/>
</dbReference>
<dbReference type="GO" id="GO:1990077">
    <property type="term" value="C:primosome complex"/>
    <property type="evidence" value="ECO:0007669"/>
    <property type="project" value="UniProtKB-KW"/>
</dbReference>
<dbReference type="GO" id="GO:0046872">
    <property type="term" value="F:metal ion binding"/>
    <property type="evidence" value="ECO:0007669"/>
    <property type="project" value="UniProtKB-KW"/>
</dbReference>
<comment type="subunit">
    <text evidence="11">Heterodimer of a small subunit (PriS) and a large subunit (PriL).</text>
</comment>
<dbReference type="RefSeq" id="WP_109969201.1">
    <property type="nucleotide sequence ID" value="NZ_CP176093.1"/>
</dbReference>
<evidence type="ECO:0000256" key="5">
    <source>
        <dbReference type="ARBA" id="ARBA00022695"/>
    </source>
</evidence>